<evidence type="ECO:0000259" key="13">
    <source>
        <dbReference type="PROSITE" id="PS50110"/>
    </source>
</evidence>
<dbReference type="SMART" id="SM00388">
    <property type="entry name" value="HisKA"/>
    <property type="match status" value="1"/>
</dbReference>
<gene>
    <name evidence="14" type="ORF">H8710_08700</name>
</gene>
<dbReference type="InterPro" id="IPR005467">
    <property type="entry name" value="His_kinase_dom"/>
</dbReference>
<feature type="domain" description="Histidine kinase" evidence="12">
    <location>
        <begin position="246"/>
        <end position="470"/>
    </location>
</feature>
<evidence type="ECO:0000256" key="5">
    <source>
        <dbReference type="ARBA" id="ARBA00022553"/>
    </source>
</evidence>
<dbReference type="EMBL" id="JACRSV010000002">
    <property type="protein sequence ID" value="MBC8560145.1"/>
    <property type="molecule type" value="Genomic_DNA"/>
</dbReference>
<dbReference type="InterPro" id="IPR036890">
    <property type="entry name" value="HATPase_C_sf"/>
</dbReference>
<evidence type="ECO:0000256" key="1">
    <source>
        <dbReference type="ARBA" id="ARBA00000085"/>
    </source>
</evidence>
<comment type="catalytic activity">
    <reaction evidence="1">
        <text>ATP + protein L-histidine = ADP + protein N-phospho-L-histidine.</text>
        <dbReference type="EC" id="2.7.13.3"/>
    </reaction>
</comment>
<organism evidence="14 15">
    <name type="scientific">Fumia xinanensis</name>
    <dbReference type="NCBI Taxonomy" id="2763659"/>
    <lineage>
        <taxon>Bacteria</taxon>
        <taxon>Bacillati</taxon>
        <taxon>Bacillota</taxon>
        <taxon>Clostridia</taxon>
        <taxon>Eubacteriales</taxon>
        <taxon>Oscillospiraceae</taxon>
        <taxon>Fumia</taxon>
    </lineage>
</organism>
<sequence>MLKEKEKAKTQKFTKWTAGLLIILLVVYYIVTLVNTNKIADQVEQISEHPFPVSIAAGKVDTCATQLRTLPERLTYLRSPEAIETVRRHIDEIDSVMTENLDFISQRHLTNQKAPELLQETYQDLRVQLSALLTLADQPDADTKDINSFYTSNVIPLLDEIDRLGLVILDGAQKNFVAFEQLAGSTRLGTIVFATVLMLAVLTSLGIYLYIIRTKNRQEQAMQDALREALASAQNANDAKSRFLSNMSHDIRTPMNAIIGMTAIAGMNLEEPAKMKDCLNKISASSKHLLGLINDVLDMSKIESGKITLNNEEFFMPELIQGIAAIVQQQAKAKQLDLDISISGLDHERVVGDTLRINQMLLNIVGNAVKFTPSGGQVNLKIRELPPKLQGYGCYRFIISDTGVGIPEDFLDKIFQPFERVGTSTQSKIEGTGLGMAITKSIVDMMGGQISVESELGKGTTFQVTLHLKLQKGEEQMDFSALRELRTLVVDDDKDVCEDTARMLREIGMESEWVLTGREAVEKTAASHEAHRDYHSVILDWKMPEMDGLETARQIRNKVGDEVPIIILTAYDWSDIEEEAKQAGVNAFLAKPLFKSRLYHVLRDVITAEYSVSEEEKEPDKVLFEGRVLLVEDNAINMEIAEEFLNFSGVTVENAWDGEEALQMVSDAPDGYYSLVFMDVQMPRMNGYDATRQIRRMEDARGRGRTPIVAMSANAFVEDVDKAYASGMDAYLTKPVSIDEIRGVLREYLG</sequence>
<dbReference type="InterPro" id="IPR011006">
    <property type="entry name" value="CheY-like_superfamily"/>
</dbReference>
<keyword evidence="6" id="KW-0808">Transferase</keyword>
<dbReference type="AlphaFoldDB" id="A0A926I6Q6"/>
<keyword evidence="5 10" id="KW-0597">Phosphoprotein</keyword>
<evidence type="ECO:0000256" key="9">
    <source>
        <dbReference type="ARBA" id="ARBA00074306"/>
    </source>
</evidence>
<comment type="function">
    <text evidence="8">May play the central regulatory role in sporulation. It may be an element of the effector pathway responsible for the activation of sporulation genes in response to nutritional stress. Spo0A may act in concert with spo0H (a sigma factor) to control the expression of some genes that are critical to the sporulation process.</text>
</comment>
<evidence type="ECO:0000256" key="11">
    <source>
        <dbReference type="SAM" id="Phobius"/>
    </source>
</evidence>
<evidence type="ECO:0000256" key="4">
    <source>
        <dbReference type="ARBA" id="ARBA00018672"/>
    </source>
</evidence>
<dbReference type="SUPFAM" id="SSF52172">
    <property type="entry name" value="CheY-like"/>
    <property type="match status" value="2"/>
</dbReference>
<dbReference type="CDD" id="cd17546">
    <property type="entry name" value="REC_hyHK_CKI1_RcsC-like"/>
    <property type="match status" value="2"/>
</dbReference>
<keyword evidence="15" id="KW-1185">Reference proteome</keyword>
<dbReference type="PRINTS" id="PR00344">
    <property type="entry name" value="BCTRLSENSOR"/>
</dbReference>
<dbReference type="RefSeq" id="WP_249295134.1">
    <property type="nucleotide sequence ID" value="NZ_JACRSV010000002.1"/>
</dbReference>
<name>A0A926I6Q6_9FIRM</name>
<feature type="domain" description="Response regulatory" evidence="13">
    <location>
        <begin position="486"/>
        <end position="606"/>
    </location>
</feature>
<feature type="modified residue" description="4-aspartylphosphate" evidence="10">
    <location>
        <position position="540"/>
    </location>
</feature>
<feature type="transmembrane region" description="Helical" evidence="11">
    <location>
        <begin position="12"/>
        <end position="31"/>
    </location>
</feature>
<dbReference type="Pfam" id="PF02518">
    <property type="entry name" value="HATPase_c"/>
    <property type="match status" value="1"/>
</dbReference>
<dbReference type="PROSITE" id="PS50109">
    <property type="entry name" value="HIS_KIN"/>
    <property type="match status" value="1"/>
</dbReference>
<dbReference type="Gene3D" id="3.30.565.10">
    <property type="entry name" value="Histidine kinase-like ATPase, C-terminal domain"/>
    <property type="match status" value="1"/>
</dbReference>
<protein>
    <recommendedName>
        <fullName evidence="9">Circadian input-output histidine kinase CikA</fullName>
        <ecNumber evidence="3">2.7.13.3</ecNumber>
    </recommendedName>
    <alternativeName>
        <fullName evidence="4">Stage 0 sporulation protein A homolog</fullName>
    </alternativeName>
</protein>
<comment type="caution">
    <text evidence="14">The sequence shown here is derived from an EMBL/GenBank/DDBJ whole genome shotgun (WGS) entry which is preliminary data.</text>
</comment>
<keyword evidence="11" id="KW-1133">Transmembrane helix</keyword>
<dbReference type="SUPFAM" id="SSF47384">
    <property type="entry name" value="Homodimeric domain of signal transducing histidine kinase"/>
    <property type="match status" value="1"/>
</dbReference>
<dbReference type="Gene3D" id="3.40.50.2300">
    <property type="match status" value="2"/>
</dbReference>
<dbReference type="FunFam" id="3.30.565.10:FF:000010">
    <property type="entry name" value="Sensor histidine kinase RcsC"/>
    <property type="match status" value="1"/>
</dbReference>
<dbReference type="Proteomes" id="UP000610760">
    <property type="component" value="Unassembled WGS sequence"/>
</dbReference>
<dbReference type="InterPro" id="IPR001789">
    <property type="entry name" value="Sig_transdc_resp-reg_receiver"/>
</dbReference>
<dbReference type="InterPro" id="IPR003594">
    <property type="entry name" value="HATPase_dom"/>
</dbReference>
<dbReference type="SMART" id="SM00387">
    <property type="entry name" value="HATPase_c"/>
    <property type="match status" value="1"/>
</dbReference>
<evidence type="ECO:0000256" key="10">
    <source>
        <dbReference type="PROSITE-ProRule" id="PRU00169"/>
    </source>
</evidence>
<dbReference type="EC" id="2.7.13.3" evidence="3"/>
<evidence type="ECO:0000256" key="8">
    <source>
        <dbReference type="ARBA" id="ARBA00024867"/>
    </source>
</evidence>
<dbReference type="SMART" id="SM00448">
    <property type="entry name" value="REC"/>
    <property type="match status" value="2"/>
</dbReference>
<evidence type="ECO:0000256" key="3">
    <source>
        <dbReference type="ARBA" id="ARBA00012438"/>
    </source>
</evidence>
<evidence type="ECO:0000313" key="15">
    <source>
        <dbReference type="Proteomes" id="UP000610760"/>
    </source>
</evidence>
<dbReference type="PROSITE" id="PS50110">
    <property type="entry name" value="RESPONSE_REGULATORY"/>
    <property type="match status" value="2"/>
</dbReference>
<comment type="similarity">
    <text evidence="2">In the N-terminal section; belongs to the phytochrome family.</text>
</comment>
<proteinExistence type="inferred from homology"/>
<keyword evidence="7" id="KW-0902">Two-component regulatory system</keyword>
<keyword evidence="11" id="KW-0472">Membrane</keyword>
<dbReference type="PANTHER" id="PTHR45339:SF1">
    <property type="entry name" value="HYBRID SIGNAL TRANSDUCTION HISTIDINE KINASE J"/>
    <property type="match status" value="1"/>
</dbReference>
<feature type="transmembrane region" description="Helical" evidence="11">
    <location>
        <begin position="191"/>
        <end position="212"/>
    </location>
</feature>
<dbReference type="InterPro" id="IPR004358">
    <property type="entry name" value="Sig_transdc_His_kin-like_C"/>
</dbReference>
<dbReference type="InterPro" id="IPR003661">
    <property type="entry name" value="HisK_dim/P_dom"/>
</dbReference>
<dbReference type="PANTHER" id="PTHR45339">
    <property type="entry name" value="HYBRID SIGNAL TRANSDUCTION HISTIDINE KINASE J"/>
    <property type="match status" value="1"/>
</dbReference>
<dbReference type="GO" id="GO:0000155">
    <property type="term" value="F:phosphorelay sensor kinase activity"/>
    <property type="evidence" value="ECO:0007669"/>
    <property type="project" value="InterPro"/>
</dbReference>
<dbReference type="Pfam" id="PF00072">
    <property type="entry name" value="Response_reg"/>
    <property type="match status" value="2"/>
</dbReference>
<keyword evidence="11" id="KW-0812">Transmembrane</keyword>
<dbReference type="SUPFAM" id="SSF55874">
    <property type="entry name" value="ATPase domain of HSP90 chaperone/DNA topoisomerase II/histidine kinase"/>
    <property type="match status" value="1"/>
</dbReference>
<evidence type="ECO:0000256" key="2">
    <source>
        <dbReference type="ARBA" id="ARBA00006402"/>
    </source>
</evidence>
<dbReference type="Pfam" id="PF00512">
    <property type="entry name" value="HisKA"/>
    <property type="match status" value="1"/>
</dbReference>
<feature type="modified residue" description="4-aspartylphosphate" evidence="10">
    <location>
        <position position="679"/>
    </location>
</feature>
<dbReference type="Gene3D" id="1.10.287.130">
    <property type="match status" value="1"/>
</dbReference>
<keyword evidence="6" id="KW-0418">Kinase</keyword>
<evidence type="ECO:0000256" key="7">
    <source>
        <dbReference type="ARBA" id="ARBA00023012"/>
    </source>
</evidence>
<accession>A0A926I6Q6</accession>
<dbReference type="CDD" id="cd00082">
    <property type="entry name" value="HisKA"/>
    <property type="match status" value="1"/>
</dbReference>
<dbReference type="InterPro" id="IPR036097">
    <property type="entry name" value="HisK_dim/P_sf"/>
</dbReference>
<reference evidence="14" key="1">
    <citation type="submission" date="2020-08" db="EMBL/GenBank/DDBJ databases">
        <title>Genome public.</title>
        <authorList>
            <person name="Liu C."/>
            <person name="Sun Q."/>
        </authorList>
    </citation>
    <scope>NUCLEOTIDE SEQUENCE</scope>
    <source>
        <strain evidence="14">NSJ-33</strain>
    </source>
</reference>
<evidence type="ECO:0000256" key="6">
    <source>
        <dbReference type="ARBA" id="ARBA00022777"/>
    </source>
</evidence>
<evidence type="ECO:0000313" key="14">
    <source>
        <dbReference type="EMBL" id="MBC8560145.1"/>
    </source>
</evidence>
<evidence type="ECO:0000259" key="12">
    <source>
        <dbReference type="PROSITE" id="PS50109"/>
    </source>
</evidence>
<dbReference type="CDD" id="cd16922">
    <property type="entry name" value="HATPase_EvgS-ArcB-TorS-like"/>
    <property type="match status" value="1"/>
</dbReference>
<feature type="domain" description="Response regulatory" evidence="13">
    <location>
        <begin position="627"/>
        <end position="749"/>
    </location>
</feature>